<keyword evidence="1" id="KW-0812">Transmembrane</keyword>
<dbReference type="EMBL" id="CAJNDS010002435">
    <property type="protein sequence ID" value="CAE7473824.1"/>
    <property type="molecule type" value="Genomic_DNA"/>
</dbReference>
<protein>
    <submittedName>
        <fullName evidence="2">ANKRD17 protein</fullName>
    </submittedName>
</protein>
<evidence type="ECO:0000313" key="2">
    <source>
        <dbReference type="EMBL" id="CAE7473824.1"/>
    </source>
</evidence>
<accession>A0A812SF23</accession>
<proteinExistence type="predicted"/>
<dbReference type="Proteomes" id="UP000604046">
    <property type="component" value="Unassembled WGS sequence"/>
</dbReference>
<feature type="transmembrane region" description="Helical" evidence="1">
    <location>
        <begin position="246"/>
        <end position="266"/>
    </location>
</feature>
<feature type="transmembrane region" description="Helical" evidence="1">
    <location>
        <begin position="391"/>
        <end position="413"/>
    </location>
</feature>
<reference evidence="2" key="1">
    <citation type="submission" date="2021-02" db="EMBL/GenBank/DDBJ databases">
        <authorList>
            <person name="Dougan E. K."/>
            <person name="Rhodes N."/>
            <person name="Thang M."/>
            <person name="Chan C."/>
        </authorList>
    </citation>
    <scope>NUCLEOTIDE SEQUENCE</scope>
</reference>
<keyword evidence="3" id="KW-1185">Reference proteome</keyword>
<name>A0A812SF23_9DINO</name>
<gene>
    <name evidence="2" type="primary">ANKRD17</name>
    <name evidence="2" type="ORF">SNAT2548_LOCUS26625</name>
</gene>
<dbReference type="OrthoDB" id="412523at2759"/>
<evidence type="ECO:0000313" key="3">
    <source>
        <dbReference type="Proteomes" id="UP000604046"/>
    </source>
</evidence>
<feature type="transmembrane region" description="Helical" evidence="1">
    <location>
        <begin position="321"/>
        <end position="342"/>
    </location>
</feature>
<keyword evidence="1" id="KW-1133">Transmembrane helix</keyword>
<feature type="transmembrane region" description="Helical" evidence="1">
    <location>
        <begin position="107"/>
        <end position="126"/>
    </location>
</feature>
<feature type="transmembrane region" description="Helical" evidence="1">
    <location>
        <begin position="470"/>
        <end position="487"/>
    </location>
</feature>
<feature type="transmembrane region" description="Helical" evidence="1">
    <location>
        <begin position="362"/>
        <end position="384"/>
    </location>
</feature>
<feature type="transmembrane region" description="Helical" evidence="1">
    <location>
        <begin position="156"/>
        <end position="178"/>
    </location>
</feature>
<feature type="transmembrane region" description="Helical" evidence="1">
    <location>
        <begin position="278"/>
        <end position="301"/>
    </location>
</feature>
<comment type="caution">
    <text evidence="2">The sequence shown here is derived from an EMBL/GenBank/DDBJ whole genome shotgun (WGS) entry which is preliminary data.</text>
</comment>
<feature type="transmembrane region" description="Helical" evidence="1">
    <location>
        <begin position="433"/>
        <end position="450"/>
    </location>
</feature>
<feature type="transmembrane region" description="Helical" evidence="1">
    <location>
        <begin position="73"/>
        <end position="95"/>
    </location>
</feature>
<feature type="transmembrane region" description="Helical" evidence="1">
    <location>
        <begin position="499"/>
        <end position="519"/>
    </location>
</feature>
<sequence>MSQQQRQEYQAQAYALMASIEGTSPASETLRRRLQALAEEVPPPGAEVETVENHESAELEEEMGEVEEEFTEVDIGCSWTLTGALIFNIIMFYFINYPDDDIKRYTWSIINTTLSIFVAVMSFQGVDEMMLHFVIDPALGVFPKGWQELVRVMSGFVIFLFWFALAHTVVAYFAGLVCNPEEDPSQLMTKKWTVADAMRGDNGEVVEGHNLVREGLSKGIATVDGVEVFVKNRAVLHEGYERRTKCWAMLFAHMAGFAMISAGGDLQHAAPFVNNPGMSWVSVVLCALFLLLLFTATAFLYKEGPEFEEARKLYKEEGLDAEDDIFCLAVSFLCVQSLRFSLSGSLPSKLGLYHHPETEESQLIGLYVSAVAMVGVTVAAAVLLRKGRVKDLIVGTASMGFAWCVLFATRAAFDAWPFLQEKKITPATIEGRVLLAMTLSLFACAVIVVLDKIEDGLDKEGDAEQLHKLLKNIITGLSILIGFTWEHTFDGCVEAISSLWSNVLLGKLVLTLVIVVIVVPAWRRYILAKVVDLHKAQRERKEAFEKLKDGYSHRVSDESSEEEPSARLLC</sequence>
<keyword evidence="1" id="KW-0472">Membrane</keyword>
<evidence type="ECO:0000256" key="1">
    <source>
        <dbReference type="SAM" id="Phobius"/>
    </source>
</evidence>
<dbReference type="AlphaFoldDB" id="A0A812SF23"/>
<dbReference type="InterPro" id="IPR036259">
    <property type="entry name" value="MFS_trans_sf"/>
</dbReference>
<organism evidence="2 3">
    <name type="scientific">Symbiodinium natans</name>
    <dbReference type="NCBI Taxonomy" id="878477"/>
    <lineage>
        <taxon>Eukaryota</taxon>
        <taxon>Sar</taxon>
        <taxon>Alveolata</taxon>
        <taxon>Dinophyceae</taxon>
        <taxon>Suessiales</taxon>
        <taxon>Symbiodiniaceae</taxon>
        <taxon>Symbiodinium</taxon>
    </lineage>
</organism>
<dbReference type="SUPFAM" id="SSF103473">
    <property type="entry name" value="MFS general substrate transporter"/>
    <property type="match status" value="1"/>
</dbReference>